<keyword evidence="2" id="KW-0378">Hydrolase</keyword>
<dbReference type="PROSITE" id="PS00659">
    <property type="entry name" value="GLYCOSYL_HYDROL_F5"/>
    <property type="match status" value="1"/>
</dbReference>
<sequence>MASALVNPDAERPAGLDMFRPSAENVAVKGRHFVDSHGRVLDLRGANVSSSSKVPSRPCPPFHLSKNASYVGRPFPLAEAREHWRRLRSWGLTFMRITVTWEALEHAGPGQYDQEYLDYLKELLTIMHEEGVAAYVVMHQDVFSRYCGGSGAPGWVVEAGGFDLGDDGDKLALAGAAFLDGLRGGRLQGERGLWPTGYSKLACATMNTLFWGGETFAPAFKVKDRTGKSVNIQTYLQDAFFGAVDKLVEAVGDLPGVLGFELMNEPHPGFIGLETVHAWNYNTDLHLGQFPSPLQSFSMGAGHPTPNVPIYTRSFPFPTRHSSSVIGNPTSAVVWRADGPTKGSCPFEKEGVWRWSEQKKTAVALQEDYFSKDRKGRKVDFYQDFYFPFVSKWEEVLERRQGKGRGMRLVEAVPNEYCPDWPVEARPSNFVYAPHWYDLNSMFKKKFGFMTVNVQGLSRGMFILNALYFGRDGVMKNYALQIKTLVDKAREKLGEVPVVFGECGIPMDLNNEEAFRTGDFWAQERMMDSLLSALEASLASFNLWSYNPVNNDDIGCDWNAEHFSWYSNERRDQEVAQKPTSAGEKGEVLDLDAGSRLLNVIVRPYAIVTAGVPMSLVYSTQTSEFSYRFRSPHTPASPSAATSTTPPPISELTELFLPRRIYPSHLTKYILSPGGRIYFDWPNQRAFIWFVDPEHSSDPRLAKLSKSARTRRVDIWVGTKKVEAWKWWQVLAILVAVLAVIAGVTALQLADWEKERKMGLKPWAGVSIWKAKWLD</sequence>
<dbReference type="InterPro" id="IPR013780">
    <property type="entry name" value="Glyco_hydro_b"/>
</dbReference>
<dbReference type="InterPro" id="IPR017853">
    <property type="entry name" value="GH"/>
</dbReference>
<proteinExistence type="inferred from homology"/>
<comment type="similarity">
    <text evidence="1">Belongs to the glycosyl hydrolase 5 (cellulase A) family.</text>
</comment>
<dbReference type="InterPro" id="IPR041036">
    <property type="entry name" value="GH5_C"/>
</dbReference>
<dbReference type="GO" id="GO:0050295">
    <property type="term" value="F:steryl-beta-glucosidase activity"/>
    <property type="evidence" value="ECO:0007669"/>
    <property type="project" value="TreeGrafter"/>
</dbReference>
<evidence type="ECO:0000256" key="4">
    <source>
        <dbReference type="SAM" id="Phobius"/>
    </source>
</evidence>
<dbReference type="GO" id="GO:1904462">
    <property type="term" value="P:ergosteryl 3-beta-D-glucoside catabolic process"/>
    <property type="evidence" value="ECO:0007669"/>
    <property type="project" value="TreeGrafter"/>
</dbReference>
<dbReference type="GeneID" id="77724848"/>
<dbReference type="EMBL" id="JAKWFO010000006">
    <property type="protein sequence ID" value="KAI9634576.1"/>
    <property type="molecule type" value="Genomic_DNA"/>
</dbReference>
<dbReference type="PANTHER" id="PTHR31308:SF5">
    <property type="entry name" value="ERGOSTERYL-BETA-GLUCOSIDASE"/>
    <property type="match status" value="1"/>
</dbReference>
<evidence type="ECO:0000313" key="7">
    <source>
        <dbReference type="Proteomes" id="UP001164286"/>
    </source>
</evidence>
<organism evidence="6 7">
    <name type="scientific">Dioszegia hungarica</name>
    <dbReference type="NCBI Taxonomy" id="4972"/>
    <lineage>
        <taxon>Eukaryota</taxon>
        <taxon>Fungi</taxon>
        <taxon>Dikarya</taxon>
        <taxon>Basidiomycota</taxon>
        <taxon>Agaricomycotina</taxon>
        <taxon>Tremellomycetes</taxon>
        <taxon>Tremellales</taxon>
        <taxon>Bulleribasidiaceae</taxon>
        <taxon>Dioszegia</taxon>
    </lineage>
</organism>
<feature type="transmembrane region" description="Helical" evidence="4">
    <location>
        <begin position="727"/>
        <end position="750"/>
    </location>
</feature>
<evidence type="ECO:0000256" key="2">
    <source>
        <dbReference type="ARBA" id="ARBA00022801"/>
    </source>
</evidence>
<dbReference type="GO" id="GO:0005975">
    <property type="term" value="P:carbohydrate metabolic process"/>
    <property type="evidence" value="ECO:0007669"/>
    <property type="project" value="InterPro"/>
</dbReference>
<dbReference type="InterPro" id="IPR018087">
    <property type="entry name" value="Glyco_hydro_5_CS"/>
</dbReference>
<evidence type="ECO:0000259" key="5">
    <source>
        <dbReference type="Pfam" id="PF18564"/>
    </source>
</evidence>
<keyword evidence="3" id="KW-0326">Glycosidase</keyword>
<keyword evidence="7" id="KW-1185">Reference proteome</keyword>
<evidence type="ECO:0000256" key="1">
    <source>
        <dbReference type="ARBA" id="ARBA00005641"/>
    </source>
</evidence>
<gene>
    <name evidence="6" type="ORF">MKK02DRAFT_16516</name>
</gene>
<keyword evidence="4" id="KW-0472">Membrane</keyword>
<dbReference type="Gene3D" id="2.60.40.1180">
    <property type="entry name" value="Golgi alpha-mannosidase II"/>
    <property type="match status" value="1"/>
</dbReference>
<dbReference type="AlphaFoldDB" id="A0AA38LUY0"/>
<dbReference type="Proteomes" id="UP001164286">
    <property type="component" value="Unassembled WGS sequence"/>
</dbReference>
<reference evidence="6" key="1">
    <citation type="journal article" date="2022" name="G3 (Bethesda)">
        <title>High quality genome of the basidiomycete yeast Dioszegia hungarica PDD-24b-2 isolated from cloud water.</title>
        <authorList>
            <person name="Jarrige D."/>
            <person name="Haridas S."/>
            <person name="Bleykasten-Grosshans C."/>
            <person name="Joly M."/>
            <person name="Nadalig T."/>
            <person name="Sancelme M."/>
            <person name="Vuilleumier S."/>
            <person name="Grigoriev I.V."/>
            <person name="Amato P."/>
            <person name="Bringel F."/>
        </authorList>
    </citation>
    <scope>NUCLEOTIDE SEQUENCE</scope>
    <source>
        <strain evidence="6">PDD-24b-2</strain>
    </source>
</reference>
<dbReference type="PANTHER" id="PTHR31308">
    <property type="match status" value="1"/>
</dbReference>
<dbReference type="InterPro" id="IPR052066">
    <property type="entry name" value="Glycosphingolipid_Hydrolases"/>
</dbReference>
<keyword evidence="4" id="KW-1133">Transmembrane helix</keyword>
<dbReference type="RefSeq" id="XP_052944353.1">
    <property type="nucleotide sequence ID" value="XM_053085647.1"/>
</dbReference>
<dbReference type="Pfam" id="PF18564">
    <property type="entry name" value="Glyco_hydro_5_C"/>
    <property type="match status" value="1"/>
</dbReference>
<dbReference type="Gene3D" id="3.20.20.80">
    <property type="entry name" value="Glycosidases"/>
    <property type="match status" value="2"/>
</dbReference>
<keyword evidence="4" id="KW-0812">Transmembrane</keyword>
<protein>
    <submittedName>
        <fullName evidence="6">Cytoplasm protein</fullName>
    </submittedName>
</protein>
<feature type="domain" description="Glycoside hydrolase family 5 C-terminal" evidence="5">
    <location>
        <begin position="603"/>
        <end position="678"/>
    </location>
</feature>
<comment type="caution">
    <text evidence="6">The sequence shown here is derived from an EMBL/GenBank/DDBJ whole genome shotgun (WGS) entry which is preliminary data.</text>
</comment>
<accession>A0AA38LUY0</accession>
<evidence type="ECO:0000256" key="3">
    <source>
        <dbReference type="ARBA" id="ARBA00023295"/>
    </source>
</evidence>
<evidence type="ECO:0000313" key="6">
    <source>
        <dbReference type="EMBL" id="KAI9634576.1"/>
    </source>
</evidence>
<dbReference type="SUPFAM" id="SSF51445">
    <property type="entry name" value="(Trans)glycosidases"/>
    <property type="match status" value="2"/>
</dbReference>
<name>A0AA38LUY0_9TREE</name>